<sequence length="67" mass="7627">MIQAAQHLPRTMIEEIENQKKLASINDENQYVSAAQVRIKSGMKTVKAEVLNAPKKCEIKRVKSFKN</sequence>
<reference evidence="2" key="1">
    <citation type="submission" date="2022-11" db="UniProtKB">
        <authorList>
            <consortium name="WormBaseParasite"/>
        </authorList>
    </citation>
    <scope>IDENTIFICATION</scope>
</reference>
<dbReference type="AlphaFoldDB" id="A0A914QAV5"/>
<name>A0A914QAV5_9BILA</name>
<keyword evidence="1" id="KW-1185">Reference proteome</keyword>
<dbReference type="WBParaSite" id="PDA_v2.g24302.t1">
    <property type="protein sequence ID" value="PDA_v2.g24302.t1"/>
    <property type="gene ID" value="PDA_v2.g24302"/>
</dbReference>
<organism evidence="1 2">
    <name type="scientific">Panagrolaimus davidi</name>
    <dbReference type="NCBI Taxonomy" id="227884"/>
    <lineage>
        <taxon>Eukaryota</taxon>
        <taxon>Metazoa</taxon>
        <taxon>Ecdysozoa</taxon>
        <taxon>Nematoda</taxon>
        <taxon>Chromadorea</taxon>
        <taxon>Rhabditida</taxon>
        <taxon>Tylenchina</taxon>
        <taxon>Panagrolaimomorpha</taxon>
        <taxon>Panagrolaimoidea</taxon>
        <taxon>Panagrolaimidae</taxon>
        <taxon>Panagrolaimus</taxon>
    </lineage>
</organism>
<protein>
    <submittedName>
        <fullName evidence="2">Uncharacterized protein</fullName>
    </submittedName>
</protein>
<evidence type="ECO:0000313" key="2">
    <source>
        <dbReference type="WBParaSite" id="PDA_v2.g24302.t1"/>
    </source>
</evidence>
<accession>A0A914QAV5</accession>
<evidence type="ECO:0000313" key="1">
    <source>
        <dbReference type="Proteomes" id="UP000887578"/>
    </source>
</evidence>
<dbReference type="Proteomes" id="UP000887578">
    <property type="component" value="Unplaced"/>
</dbReference>
<proteinExistence type="predicted"/>